<sequence length="69" mass="7624">MVLTPRQIHAIADRLNQIATDAQRDHWTPAGAQGAVHAALEQLMPAESVDDAEHAFVALRVCYEAEFVR</sequence>
<evidence type="ECO:0000313" key="2">
    <source>
        <dbReference type="Proteomes" id="UP000182977"/>
    </source>
</evidence>
<organism evidence="1 2">
    <name type="scientific">Jiangella alkaliphila</name>
    <dbReference type="NCBI Taxonomy" id="419479"/>
    <lineage>
        <taxon>Bacteria</taxon>
        <taxon>Bacillati</taxon>
        <taxon>Actinomycetota</taxon>
        <taxon>Actinomycetes</taxon>
        <taxon>Jiangellales</taxon>
        <taxon>Jiangellaceae</taxon>
        <taxon>Jiangella</taxon>
    </lineage>
</organism>
<dbReference type="Proteomes" id="UP000182977">
    <property type="component" value="Chromosome I"/>
</dbReference>
<name>A0A1H2L809_9ACTN</name>
<keyword evidence="2" id="KW-1185">Reference proteome</keyword>
<protein>
    <submittedName>
        <fullName evidence="1">Uncharacterized protein</fullName>
    </submittedName>
</protein>
<reference evidence="2" key="1">
    <citation type="submission" date="2016-10" db="EMBL/GenBank/DDBJ databases">
        <authorList>
            <person name="Varghese N."/>
            <person name="Submissions S."/>
        </authorList>
    </citation>
    <scope>NUCLEOTIDE SEQUENCE [LARGE SCALE GENOMIC DNA]</scope>
    <source>
        <strain evidence="2">DSM 45079</strain>
    </source>
</reference>
<gene>
    <name evidence="1" type="ORF">SAMN04488563_5409</name>
</gene>
<evidence type="ECO:0000313" key="1">
    <source>
        <dbReference type="EMBL" id="SDU77069.1"/>
    </source>
</evidence>
<dbReference type="RefSeq" id="WP_046771875.1">
    <property type="nucleotide sequence ID" value="NZ_LBMC01000052.1"/>
</dbReference>
<accession>A0A1H2L809</accession>
<dbReference type="EMBL" id="LT629791">
    <property type="protein sequence ID" value="SDU77069.1"/>
    <property type="molecule type" value="Genomic_DNA"/>
</dbReference>
<dbReference type="AlphaFoldDB" id="A0A1H2L809"/>
<proteinExistence type="predicted"/>